<organism evidence="3 4">
    <name type="scientific">Propioniciclava tarda</name>
    <dbReference type="NCBI Taxonomy" id="433330"/>
    <lineage>
        <taxon>Bacteria</taxon>
        <taxon>Bacillati</taxon>
        <taxon>Actinomycetota</taxon>
        <taxon>Actinomycetes</taxon>
        <taxon>Propionibacteriales</taxon>
        <taxon>Propionibacteriaceae</taxon>
        <taxon>Propioniciclava</taxon>
    </lineage>
</organism>
<evidence type="ECO:0000313" key="4">
    <source>
        <dbReference type="Proteomes" id="UP000291933"/>
    </source>
</evidence>
<dbReference type="OrthoDB" id="143710at2"/>
<gene>
    <name evidence="3" type="ORF">ET996_09545</name>
</gene>
<feature type="transmembrane region" description="Helical" evidence="1">
    <location>
        <begin position="330"/>
        <end position="349"/>
    </location>
</feature>
<dbReference type="Proteomes" id="UP000291933">
    <property type="component" value="Unassembled WGS sequence"/>
</dbReference>
<dbReference type="Pfam" id="PF20990">
    <property type="entry name" value="DUF2207_C"/>
    <property type="match status" value="1"/>
</dbReference>
<comment type="caution">
    <text evidence="3">The sequence shown here is derived from an EMBL/GenBank/DDBJ whole genome shotgun (WGS) entry which is preliminary data.</text>
</comment>
<dbReference type="AlphaFoldDB" id="A0A4Q9KJM7"/>
<dbReference type="EMBL" id="SDMR01000011">
    <property type="protein sequence ID" value="TBT94633.1"/>
    <property type="molecule type" value="Genomic_DNA"/>
</dbReference>
<reference evidence="3 4" key="1">
    <citation type="submission" date="2019-01" db="EMBL/GenBank/DDBJ databases">
        <title>Lactibacter flavus gen. nov., sp. nov., a novel bacterium of the family Propionibacteriaceae isolated from raw milk and dairy products.</title>
        <authorList>
            <person name="Huptas C."/>
            <person name="Wenning M."/>
            <person name="Breitenwieser F."/>
            <person name="Doll E."/>
            <person name="Von Neubeck M."/>
            <person name="Busse H.-J."/>
            <person name="Scherer S."/>
        </authorList>
    </citation>
    <scope>NUCLEOTIDE SEQUENCE [LARGE SCALE GENOMIC DNA]</scope>
    <source>
        <strain evidence="4">DSM 22130 / JCM 15804 / WR061</strain>
    </source>
</reference>
<feature type="domain" description="Predicted membrane protein YciQ-like C-terminal" evidence="2">
    <location>
        <begin position="385"/>
        <end position="604"/>
    </location>
</feature>
<protein>
    <submittedName>
        <fullName evidence="3">DUF2207 domain-containing protein</fullName>
    </submittedName>
</protein>
<evidence type="ECO:0000313" key="3">
    <source>
        <dbReference type="EMBL" id="TBT94633.1"/>
    </source>
</evidence>
<feature type="transmembrane region" description="Helical" evidence="1">
    <location>
        <begin position="529"/>
        <end position="547"/>
    </location>
</feature>
<feature type="transmembrane region" description="Helical" evidence="1">
    <location>
        <begin position="503"/>
        <end position="523"/>
    </location>
</feature>
<keyword evidence="1" id="KW-0472">Membrane</keyword>
<proteinExistence type="predicted"/>
<sequence>MGRRELAGLRVVLRGVALRVRRRGRLLRGRGPRRLYRRGAEGHRPRRLPALPLVRGAAPRLLSHGAHLSHRPVAIGRTPEHPCGTVRRVTGAVVTRGRRLAAGLILALIGVVGFAAPPAHALDSVTTYAVAGAVDADGNLTVKATLTLDGAPAQVQQRFATTLMSGRDSQYVFTLSDISASVGGQAVTPAVTTDGDYQVVTIPTAGASGPVELGYKVKGAAVNVGKSETALNWRLLQGLSLPVKTFEAVIKAPGLFTSMDCYAGDPAAPGACLYYAGGTHDEPDPVFHDEGLGAGEVVGIVLRFKDATVKPNETVRHLWSLDGAFSTAPLPLGLAAGVALLGGLAYWLLHRRFGRDAVGAAQPSVLGSFTPVGAGQSTFSMVGEVRPGEVGTLADERVDPIDVTASVIDLAVRNHVRIEQLPRATQFAPTDWALTRRESSAALLPYEKSLLDAIAPASGVSRKLSELGPDLSAAVPTIQAELYDEVVRKGWFSARPDATRNKWARLGWIALVVAAAAAIALIALTPFGLLGLVLIGLAAGIGLLAQAMPSRTAKGSSALAGLGVLRGTLLTQPTDQLPTGREHAELAAVLPYAVVLGGADRWLDGLAAVNDETVDDSVELDWYHGPAGWQLSDLPDSLRNFIRAFTGTLVARN</sequence>
<name>A0A4Q9KJM7_PROTD</name>
<accession>A0A4Q9KJM7</accession>
<evidence type="ECO:0000259" key="2">
    <source>
        <dbReference type="Pfam" id="PF20990"/>
    </source>
</evidence>
<dbReference type="InterPro" id="IPR048389">
    <property type="entry name" value="YciQ-like_C"/>
</dbReference>
<keyword evidence="4" id="KW-1185">Reference proteome</keyword>
<keyword evidence="1" id="KW-1133">Transmembrane helix</keyword>
<evidence type="ECO:0000256" key="1">
    <source>
        <dbReference type="SAM" id="Phobius"/>
    </source>
</evidence>
<keyword evidence="1" id="KW-0812">Transmembrane</keyword>
<feature type="transmembrane region" description="Helical" evidence="1">
    <location>
        <begin position="100"/>
        <end position="119"/>
    </location>
</feature>